<feature type="active site" evidence="14">
    <location>
        <position position="621"/>
    </location>
</feature>
<keyword evidence="8 14" id="KW-0378">Hydrolase</keyword>
<dbReference type="PRINTS" id="PR00830">
    <property type="entry name" value="ENDOLAPTASE"/>
</dbReference>
<dbReference type="InterPro" id="IPR004663">
    <property type="entry name" value="Lon_arc"/>
</dbReference>
<evidence type="ECO:0000256" key="3">
    <source>
        <dbReference type="ARBA" id="ARBA00022016"/>
    </source>
</evidence>
<feature type="compositionally biased region" description="Basic and acidic residues" evidence="16">
    <location>
        <begin position="61"/>
        <end position="73"/>
    </location>
</feature>
<comment type="caution">
    <text evidence="18">The sequence shown here is derived from an EMBL/GenBank/DDBJ whole genome shotgun (WGS) entry which is preliminary data.</text>
</comment>
<evidence type="ECO:0000256" key="16">
    <source>
        <dbReference type="SAM" id="MobiDB-lite"/>
    </source>
</evidence>
<evidence type="ECO:0000256" key="1">
    <source>
        <dbReference type="ARBA" id="ARBA00004651"/>
    </source>
</evidence>
<evidence type="ECO:0000313" key="19">
    <source>
        <dbReference type="Proteomes" id="UP001246244"/>
    </source>
</evidence>
<dbReference type="PROSITE" id="PS51786">
    <property type="entry name" value="LON_PROTEOLYTIC"/>
    <property type="match status" value="1"/>
</dbReference>
<dbReference type="Pfam" id="PF05362">
    <property type="entry name" value="Lon_C"/>
    <property type="match status" value="1"/>
</dbReference>
<keyword evidence="5 14" id="KW-0645">Protease</keyword>
<comment type="caution">
    <text evidence="15">Lacks conserved residue(s) required for the propagation of feature annotation.</text>
</comment>
<keyword evidence="10 15" id="KW-0067">ATP-binding</keyword>
<feature type="region of interest" description="Disordered" evidence="16">
    <location>
        <begin position="1"/>
        <end position="73"/>
    </location>
</feature>
<dbReference type="CDD" id="cd00009">
    <property type="entry name" value="AAA"/>
    <property type="match status" value="1"/>
</dbReference>
<dbReference type="Pfam" id="PF01078">
    <property type="entry name" value="Mg_chelatase"/>
    <property type="match status" value="1"/>
</dbReference>
<dbReference type="GO" id="GO:0006508">
    <property type="term" value="P:proteolysis"/>
    <property type="evidence" value="ECO:0007669"/>
    <property type="project" value="UniProtKB-KW"/>
</dbReference>
<dbReference type="InterPro" id="IPR003593">
    <property type="entry name" value="AAA+_ATPase"/>
</dbReference>
<evidence type="ECO:0000256" key="8">
    <source>
        <dbReference type="ARBA" id="ARBA00022801"/>
    </source>
</evidence>
<keyword evidence="6 15" id="KW-0812">Transmembrane</keyword>
<keyword evidence="4 15" id="KW-1003">Cell membrane</keyword>
<dbReference type="InterPro" id="IPR000523">
    <property type="entry name" value="Mg_chelatse_chII-like_cat_dom"/>
</dbReference>
<comment type="function">
    <text evidence="15">ATP-dependent serine protease that mediates the selective degradation of mutant and abnormal proteins as well as certain short-lived regulatory proteins. Degrades polypeptides processively.</text>
</comment>
<dbReference type="InterPro" id="IPR027065">
    <property type="entry name" value="Lon_Prtase"/>
</dbReference>
<evidence type="ECO:0000256" key="2">
    <source>
        <dbReference type="ARBA" id="ARBA00009579"/>
    </source>
</evidence>
<protein>
    <recommendedName>
        <fullName evidence="3 15">Archaeal Lon protease</fullName>
        <ecNumber evidence="15">3.4.21.-</ecNumber>
    </recommendedName>
    <alternativeName>
        <fullName evidence="15">ATP-dependent protease La homolog</fullName>
    </alternativeName>
</protein>
<feature type="transmembrane region" description="Helical" evidence="15">
    <location>
        <begin position="189"/>
        <end position="206"/>
    </location>
</feature>
<accession>A0ABU2D0F6</accession>
<dbReference type="Pfam" id="PF00158">
    <property type="entry name" value="Sigma54_activat"/>
    <property type="match status" value="1"/>
</dbReference>
<keyword evidence="7 15" id="KW-0547">Nucleotide-binding</keyword>
<dbReference type="SUPFAM" id="SSF54211">
    <property type="entry name" value="Ribosomal protein S5 domain 2-like"/>
    <property type="match status" value="1"/>
</dbReference>
<keyword evidence="12 15" id="KW-0472">Membrane</keyword>
<proteinExistence type="inferred from homology"/>
<dbReference type="EC" id="3.4.21.-" evidence="15"/>
<gene>
    <name evidence="18" type="primary">lonB</name>
    <name evidence="18" type="ORF">RG963_06690</name>
</gene>
<comment type="subcellular location">
    <subcellularLocation>
        <location evidence="1 15">Cell membrane</location>
        <topology evidence="1 15">Multi-pass membrane protein</topology>
    </subcellularLocation>
</comment>
<evidence type="ECO:0000313" key="18">
    <source>
        <dbReference type="EMBL" id="MDR7665470.1"/>
    </source>
</evidence>
<dbReference type="SMART" id="SM00382">
    <property type="entry name" value="AAA"/>
    <property type="match status" value="1"/>
</dbReference>
<evidence type="ECO:0000256" key="4">
    <source>
        <dbReference type="ARBA" id="ARBA00022475"/>
    </source>
</evidence>
<reference evidence="19" key="1">
    <citation type="submission" date="2023-07" db="EMBL/GenBank/DDBJ databases">
        <title>Whole-genome sequencing of a new Methanosarcina sp. Z-7115.</title>
        <authorList>
            <person name="Zhilina T.N."/>
            <person name="Merkel A.Y."/>
        </authorList>
    </citation>
    <scope>NUCLEOTIDE SEQUENCE [LARGE SCALE GENOMIC DNA]</scope>
    <source>
        <strain evidence="19">Z-7115</strain>
    </source>
</reference>
<evidence type="ECO:0000259" key="17">
    <source>
        <dbReference type="PROSITE" id="PS51786"/>
    </source>
</evidence>
<dbReference type="InterPro" id="IPR046843">
    <property type="entry name" value="LonB_AAA-LID"/>
</dbReference>
<sequence>MVYNNKNIDESSGNMDESAQKLGESVQDVDKSAAGKDESSAAGKDESGRGITGSESNQVTESDKVTAESQSNHDMDEDVDIGFLFENTSNIDVPKLLIDQVLGQEHAVEVVKKAASQRRHIMMIGTPGTGKSLLAKAMAELLPKEELKDILVYPNMEDLNNPKIREVPAGKGREIVMAHKMEARKKAQARNMLMMLFVLGIIIYSYFVAQLLWGIIAGIMILMLTRQFLPKEEMMIPKMAVSNYDKEHAPYIDATGAHAGALLGDVRHDPFQSGGLETPAHDRVEAGDIHKAHKGVLFIDEINTLRLESQQSLLTALQEKEYPITGQSERSSGALVKTEPVPCDFIMVSAGNLDAVQKMHPALRSRIKGYGYEVYMRDSMEDSAENRKKMVRFVAQEVVRDGHIPHFDEGAVEEVIREARRRAGRKGHLTLKLRDLGGLVRVAGDIAHSEGAPITTAEHVLAAKTIARSIEQQLADSYLDQRKEYESFMKNGSAVGRVNGLAVMGGDSGIVLPIVSEVTPALSGTEGRIIATGKLKTIAKEAVLNVSAVIKNMTGTDVSRHDVHIQFVGTYEGVEGDSASVSIATAVISAIEKIPVDQTVAMTGSLSVRGDVLPVGGVTYKIEAAARAGIKKVIIPKANEADVLIEKAYRDKIQIVAVSTIAEVLEHSLVGPRKNTIIEKLKNITKLSFDIPDVSSATVQAKNLLGCRN</sequence>
<name>A0ABU2D0F6_9EURY</name>
<dbReference type="Gene3D" id="1.10.8.60">
    <property type="match status" value="1"/>
</dbReference>
<dbReference type="Gene3D" id="3.40.50.300">
    <property type="entry name" value="P-loop containing nucleotide triphosphate hydrolases"/>
    <property type="match status" value="1"/>
</dbReference>
<evidence type="ECO:0000256" key="15">
    <source>
        <dbReference type="RuleBase" id="RU369001"/>
    </source>
</evidence>
<dbReference type="InterPro" id="IPR027417">
    <property type="entry name" value="P-loop_NTPase"/>
</dbReference>
<evidence type="ECO:0000256" key="9">
    <source>
        <dbReference type="ARBA" id="ARBA00022825"/>
    </source>
</evidence>
<feature type="compositionally biased region" description="Polar residues" evidence="16">
    <location>
        <begin position="1"/>
        <end position="17"/>
    </location>
</feature>
<organism evidence="18 19">
    <name type="scientific">Methanosarcina baikalica</name>
    <dbReference type="NCBI Taxonomy" id="3073890"/>
    <lineage>
        <taxon>Archaea</taxon>
        <taxon>Methanobacteriati</taxon>
        <taxon>Methanobacteriota</taxon>
        <taxon>Stenosarchaea group</taxon>
        <taxon>Methanomicrobia</taxon>
        <taxon>Methanosarcinales</taxon>
        <taxon>Methanosarcinaceae</taxon>
        <taxon>Methanosarcina</taxon>
    </lineage>
</organism>
<dbReference type="Gene3D" id="3.30.230.10">
    <property type="match status" value="1"/>
</dbReference>
<dbReference type="Pfam" id="PF20436">
    <property type="entry name" value="LonB_AAA-LID"/>
    <property type="match status" value="1"/>
</dbReference>
<evidence type="ECO:0000256" key="7">
    <source>
        <dbReference type="ARBA" id="ARBA00022741"/>
    </source>
</evidence>
<feature type="active site" evidence="14">
    <location>
        <position position="578"/>
    </location>
</feature>
<keyword evidence="11 15" id="KW-1133">Transmembrane helix</keyword>
<dbReference type="PANTHER" id="PTHR10046">
    <property type="entry name" value="ATP DEPENDENT LON PROTEASE FAMILY MEMBER"/>
    <property type="match status" value="1"/>
</dbReference>
<evidence type="ECO:0000256" key="14">
    <source>
        <dbReference type="PROSITE-ProRule" id="PRU01122"/>
    </source>
</evidence>
<dbReference type="EMBL" id="JAVKPK010000020">
    <property type="protein sequence ID" value="MDR7665470.1"/>
    <property type="molecule type" value="Genomic_DNA"/>
</dbReference>
<dbReference type="NCBIfam" id="TIGR00764">
    <property type="entry name" value="lon_rel"/>
    <property type="match status" value="1"/>
</dbReference>
<comment type="similarity">
    <text evidence="2 15">Belongs to the peptidase S16 family. Archaeal LonB subfamily.</text>
</comment>
<keyword evidence="19" id="KW-1185">Reference proteome</keyword>
<dbReference type="InterPro" id="IPR008269">
    <property type="entry name" value="Lon_proteolytic"/>
</dbReference>
<feature type="compositionally biased region" description="Basic and acidic residues" evidence="16">
    <location>
        <begin position="28"/>
        <end position="48"/>
    </location>
</feature>
<evidence type="ECO:0000256" key="13">
    <source>
        <dbReference type="ARBA" id="ARBA00026070"/>
    </source>
</evidence>
<evidence type="ECO:0000256" key="5">
    <source>
        <dbReference type="ARBA" id="ARBA00022670"/>
    </source>
</evidence>
<dbReference type="SUPFAM" id="SSF52540">
    <property type="entry name" value="P-loop containing nucleoside triphosphate hydrolases"/>
    <property type="match status" value="1"/>
</dbReference>
<dbReference type="GO" id="GO:0008233">
    <property type="term" value="F:peptidase activity"/>
    <property type="evidence" value="ECO:0007669"/>
    <property type="project" value="UniProtKB-KW"/>
</dbReference>
<evidence type="ECO:0000256" key="12">
    <source>
        <dbReference type="ARBA" id="ARBA00023136"/>
    </source>
</evidence>
<evidence type="ECO:0000256" key="6">
    <source>
        <dbReference type="ARBA" id="ARBA00022692"/>
    </source>
</evidence>
<dbReference type="InterPro" id="IPR020568">
    <property type="entry name" value="Ribosomal_Su5_D2-typ_SF"/>
</dbReference>
<dbReference type="RefSeq" id="WP_310575495.1">
    <property type="nucleotide sequence ID" value="NZ_JAVKPK010000020.1"/>
</dbReference>
<evidence type="ECO:0000256" key="10">
    <source>
        <dbReference type="ARBA" id="ARBA00022840"/>
    </source>
</evidence>
<dbReference type="Proteomes" id="UP001246244">
    <property type="component" value="Unassembled WGS sequence"/>
</dbReference>
<evidence type="ECO:0000256" key="11">
    <source>
        <dbReference type="ARBA" id="ARBA00022989"/>
    </source>
</evidence>
<dbReference type="InterPro" id="IPR014721">
    <property type="entry name" value="Ribsml_uS5_D2-typ_fold_subgr"/>
</dbReference>
<keyword evidence="9 14" id="KW-0720">Serine protease</keyword>
<feature type="domain" description="Lon proteolytic" evidence="17">
    <location>
        <begin position="492"/>
        <end position="671"/>
    </location>
</feature>
<dbReference type="InterPro" id="IPR002078">
    <property type="entry name" value="Sigma_54_int"/>
</dbReference>
<comment type="subunit">
    <text evidence="13 15">Homohexamer. Organized in a ring with a central cavity.</text>
</comment>